<sequence length="387" mass="43852">MSIRIGISVLTHEGQNIWQNGLGQNVIFLAEAFQRLPFVEAVVLIDVGNQNVMPHQVDTAAKNLRVLTQRESTDEVDVIVEMGGALDIQWLDLMRARGRKVVFYCCGQPYVGLVESSVFGKPSHAPRPDRCDEIWLLPKDEAYTPLMRTLHRCPVHTVPFIWHPQFLERRIVEIAAHGLEYGYRRRGEVASSAIALRQGGLRVAIFEPNISVVKTSSIPMLVCDEAYRVDRSSVAVMHVLNTLHMKDHLTMLHLANSLDLVREHKATFHGRHDIVGFMAQNADAVVSHQWQNDQNYMYLDALYGDYPLIHNSPWLREVGYYYAGFDARDGARQLLLAGQNHDGTLADYGERSQRLFDAVNPFSQANLDAYADRLLHLCRDSGLRLQV</sequence>
<dbReference type="EMBL" id="CYGX02000070">
    <property type="protein sequence ID" value="SIT46986.1"/>
    <property type="molecule type" value="Genomic_DNA"/>
</dbReference>
<accession>A0A1N7SI12</accession>
<dbReference type="STRING" id="1247936.BN2475_700097"/>
<organism evidence="1 2">
    <name type="scientific">Paraburkholderia ribeironis</name>
    <dbReference type="NCBI Taxonomy" id="1247936"/>
    <lineage>
        <taxon>Bacteria</taxon>
        <taxon>Pseudomonadati</taxon>
        <taxon>Pseudomonadota</taxon>
        <taxon>Betaproteobacteria</taxon>
        <taxon>Burkholderiales</taxon>
        <taxon>Burkholderiaceae</taxon>
        <taxon>Paraburkholderia</taxon>
    </lineage>
</organism>
<evidence type="ECO:0000313" key="2">
    <source>
        <dbReference type="Proteomes" id="UP000187012"/>
    </source>
</evidence>
<evidence type="ECO:0008006" key="3">
    <source>
        <dbReference type="Google" id="ProtNLM"/>
    </source>
</evidence>
<reference evidence="1 2" key="1">
    <citation type="submission" date="2016-12" db="EMBL/GenBank/DDBJ databases">
        <authorList>
            <person name="Song W.-J."/>
            <person name="Kurnit D.M."/>
        </authorList>
    </citation>
    <scope>NUCLEOTIDE SEQUENCE [LARGE SCALE GENOMIC DNA]</scope>
    <source>
        <strain evidence="1 2">STM7296</strain>
    </source>
</reference>
<dbReference type="Proteomes" id="UP000187012">
    <property type="component" value="Unassembled WGS sequence"/>
</dbReference>
<dbReference type="InterPro" id="IPR021234">
    <property type="entry name" value="DUF2827"/>
</dbReference>
<dbReference type="Pfam" id="PF10933">
    <property type="entry name" value="DUF2827"/>
    <property type="match status" value="1"/>
</dbReference>
<proteinExistence type="predicted"/>
<gene>
    <name evidence="1" type="ORF">BN2475_700097</name>
</gene>
<protein>
    <recommendedName>
        <fullName evidence="3">DUF2827 domain-containing protein</fullName>
    </recommendedName>
</protein>
<keyword evidence="2" id="KW-1185">Reference proteome</keyword>
<name>A0A1N7SI12_9BURK</name>
<evidence type="ECO:0000313" key="1">
    <source>
        <dbReference type="EMBL" id="SIT46986.1"/>
    </source>
</evidence>
<dbReference type="AlphaFoldDB" id="A0A1N7SI12"/>